<feature type="non-terminal residue" evidence="2">
    <location>
        <position position="1"/>
    </location>
</feature>
<feature type="non-terminal residue" evidence="2">
    <location>
        <position position="87"/>
    </location>
</feature>
<dbReference type="GO" id="GO:0017113">
    <property type="term" value="F:dihydropyrimidine dehydrogenase (NADP+) activity"/>
    <property type="evidence" value="ECO:0007669"/>
    <property type="project" value="TreeGrafter"/>
</dbReference>
<reference evidence="2" key="1">
    <citation type="submission" date="2021-02" db="EMBL/GenBank/DDBJ databases">
        <authorList>
            <person name="Nowell W R."/>
        </authorList>
    </citation>
    <scope>NUCLEOTIDE SEQUENCE</scope>
</reference>
<dbReference type="AlphaFoldDB" id="A0A822CHR7"/>
<comment type="caution">
    <text evidence="2">The sequence shown here is derived from an EMBL/GenBank/DDBJ whole genome shotgun (WGS) entry which is preliminary data.</text>
</comment>
<name>A0A822CHR7_9BILA</name>
<dbReference type="PANTHER" id="PTHR43073:SF2">
    <property type="entry name" value="DIHYDROPYRIMIDINE DEHYDROGENASE [NADP(+)]"/>
    <property type="match status" value="1"/>
</dbReference>
<evidence type="ECO:0000256" key="1">
    <source>
        <dbReference type="ARBA" id="ARBA00023002"/>
    </source>
</evidence>
<dbReference type="GO" id="GO:0006210">
    <property type="term" value="P:thymine catabolic process"/>
    <property type="evidence" value="ECO:0007669"/>
    <property type="project" value="TreeGrafter"/>
</dbReference>
<protein>
    <submittedName>
        <fullName evidence="2">Uncharacterized protein</fullName>
    </submittedName>
</protein>
<dbReference type="GO" id="GO:0005829">
    <property type="term" value="C:cytosol"/>
    <property type="evidence" value="ECO:0007669"/>
    <property type="project" value="TreeGrafter"/>
</dbReference>
<accession>A0A822CHR7</accession>
<evidence type="ECO:0000313" key="2">
    <source>
        <dbReference type="EMBL" id="CAF5044085.1"/>
    </source>
</evidence>
<keyword evidence="1" id="KW-0560">Oxidoreductase</keyword>
<dbReference type="GO" id="GO:0002058">
    <property type="term" value="F:uracil binding"/>
    <property type="evidence" value="ECO:0007669"/>
    <property type="project" value="TreeGrafter"/>
</dbReference>
<proteinExistence type="predicted"/>
<dbReference type="GO" id="GO:0006212">
    <property type="term" value="P:uracil catabolic process"/>
    <property type="evidence" value="ECO:0007669"/>
    <property type="project" value="TreeGrafter"/>
</dbReference>
<dbReference type="Proteomes" id="UP000663848">
    <property type="component" value="Unassembled WGS sequence"/>
</dbReference>
<evidence type="ECO:0000313" key="3">
    <source>
        <dbReference type="Proteomes" id="UP000663848"/>
    </source>
</evidence>
<dbReference type="EMBL" id="CAJOBR010048115">
    <property type="protein sequence ID" value="CAF5044085.1"/>
    <property type="molecule type" value="Genomic_DNA"/>
</dbReference>
<sequence>VCSAVQNQDFTLIDDYVTGLQALLYLKSLGLEGWDGQSPPTPKHQKGKTILVKDLIGAKLPVFGEYRKQRNEITQKYFKEADILDEQ</sequence>
<gene>
    <name evidence="2" type="ORF">QYT958_LOCUS41610</name>
</gene>
<dbReference type="PANTHER" id="PTHR43073">
    <property type="entry name" value="DIHYDROPYRIMIDINE DEHYDROGENASE [NADP(+)]"/>
    <property type="match status" value="1"/>
</dbReference>
<organism evidence="2 3">
    <name type="scientific">Rotaria socialis</name>
    <dbReference type="NCBI Taxonomy" id="392032"/>
    <lineage>
        <taxon>Eukaryota</taxon>
        <taxon>Metazoa</taxon>
        <taxon>Spiralia</taxon>
        <taxon>Gnathifera</taxon>
        <taxon>Rotifera</taxon>
        <taxon>Eurotatoria</taxon>
        <taxon>Bdelloidea</taxon>
        <taxon>Philodinida</taxon>
        <taxon>Philodinidae</taxon>
        <taxon>Rotaria</taxon>
    </lineage>
</organism>
<dbReference type="GO" id="GO:0050661">
    <property type="term" value="F:NADP binding"/>
    <property type="evidence" value="ECO:0007669"/>
    <property type="project" value="TreeGrafter"/>
</dbReference>